<keyword evidence="2" id="KW-1133">Transmembrane helix</keyword>
<evidence type="ECO:0000313" key="4">
    <source>
        <dbReference type="Proteomes" id="UP001139104"/>
    </source>
</evidence>
<organism evidence="3 4">
    <name type="scientific">Candidatus Rhodoblastus alkanivorans</name>
    <dbReference type="NCBI Taxonomy" id="2954117"/>
    <lineage>
        <taxon>Bacteria</taxon>
        <taxon>Pseudomonadati</taxon>
        <taxon>Pseudomonadota</taxon>
        <taxon>Alphaproteobacteria</taxon>
        <taxon>Hyphomicrobiales</taxon>
        <taxon>Rhodoblastaceae</taxon>
        <taxon>Rhodoblastus</taxon>
    </lineage>
</organism>
<keyword evidence="2" id="KW-0812">Transmembrane</keyword>
<dbReference type="SUPFAM" id="SSF103515">
    <property type="entry name" value="Autotransporter"/>
    <property type="match status" value="1"/>
</dbReference>
<dbReference type="RefSeq" id="WP_243068712.1">
    <property type="nucleotide sequence ID" value="NZ_JAIVFK010000022.1"/>
</dbReference>
<accession>A0ABS9ZAV8</accession>
<dbReference type="Proteomes" id="UP001139104">
    <property type="component" value="Unassembled WGS sequence"/>
</dbReference>
<sequence length="566" mass="60703">MSVEKRREPDCSCARSPRDRAAFRALAPAAFVLALVVPTLAQTIDLRPSGDDLQDSTPPVRPGAGAPLPPAASTPMTTTPLPGAYYPEPSASSTPSGMSPEAAAANYGKPRPFRPGPKKKKKSYAHPLPALAPYPTSAEARRSNRLGLRADGVDPALLAPAPTTAMPAPIPPHRKPKLDPDPFAPIGFDAGPLRAHAYSETDLGYNSNPNQASAGTSYLRGSSFVREEVGLSAVSDWSNHSFTGEMRLGYDDYFNAPSANAPDGSGNFLARIDVARDTKINIDGNYLLSTQYQTSPNLYNNGASTQLSSRPLIATYGGGVGVSQVFNRTELTLRGSFERNYWADAHFADGSTQYLSRDSYNDYGATLKASYALTPDVKPFISGGVDQRIHDTTFGSTGFDRNSVGATINVGSTFDITRLLIGSASIGYEDRNYQDPRLANLRGPIFDISLIWTPTPLTTVTLRALTTMDETTVYGASGVIARGPTIEIAHALRRDLTLTATGGVQYDTYPGNSLTQTYYTAGIKAEYHLTRSIVLKGAYMFQSMTSNQAGTDYTANILTVGLRLQQ</sequence>
<name>A0ABS9ZAV8_9HYPH</name>
<feature type="region of interest" description="Disordered" evidence="1">
    <location>
        <begin position="46"/>
        <end position="138"/>
    </location>
</feature>
<keyword evidence="4" id="KW-1185">Reference proteome</keyword>
<evidence type="ECO:0000256" key="2">
    <source>
        <dbReference type="SAM" id="Phobius"/>
    </source>
</evidence>
<feature type="compositionally biased region" description="Low complexity" evidence="1">
    <location>
        <begin position="125"/>
        <end position="135"/>
    </location>
</feature>
<dbReference type="InterPro" id="IPR018759">
    <property type="entry name" value="BBP2_2"/>
</dbReference>
<feature type="transmembrane region" description="Helical" evidence="2">
    <location>
        <begin position="21"/>
        <end position="41"/>
    </location>
</feature>
<dbReference type="InterPro" id="IPR036709">
    <property type="entry name" value="Autotransporte_beta_dom_sf"/>
</dbReference>
<reference evidence="3" key="1">
    <citation type="journal article" date="2022" name="ISME J.">
        <title>Identification of active gaseous-alkane degraders at natural gas seeps.</title>
        <authorList>
            <person name="Farhan Ul Haque M."/>
            <person name="Hernandez M."/>
            <person name="Crombie A.T."/>
            <person name="Murrell J.C."/>
        </authorList>
    </citation>
    <scope>NUCLEOTIDE SEQUENCE</scope>
    <source>
        <strain evidence="3">PC2</strain>
    </source>
</reference>
<evidence type="ECO:0000313" key="3">
    <source>
        <dbReference type="EMBL" id="MCI4684834.1"/>
    </source>
</evidence>
<feature type="compositionally biased region" description="Low complexity" evidence="1">
    <location>
        <begin position="73"/>
        <end position="82"/>
    </location>
</feature>
<proteinExistence type="predicted"/>
<protein>
    <submittedName>
        <fullName evidence="3">Outer membrane beta-barrel protein</fullName>
    </submittedName>
</protein>
<gene>
    <name evidence="3" type="ORF">K2U94_19025</name>
</gene>
<evidence type="ECO:0000256" key="1">
    <source>
        <dbReference type="SAM" id="MobiDB-lite"/>
    </source>
</evidence>
<dbReference type="Pfam" id="PF10082">
    <property type="entry name" value="BBP2_2"/>
    <property type="match status" value="1"/>
</dbReference>
<keyword evidence="2" id="KW-0472">Membrane</keyword>
<dbReference type="EMBL" id="JAIVFP010000001">
    <property type="protein sequence ID" value="MCI4684834.1"/>
    <property type="molecule type" value="Genomic_DNA"/>
</dbReference>
<comment type="caution">
    <text evidence="3">The sequence shown here is derived from an EMBL/GenBank/DDBJ whole genome shotgun (WGS) entry which is preliminary data.</text>
</comment>